<evidence type="ECO:0000313" key="2">
    <source>
        <dbReference type="EMBL" id="QQP92561.1"/>
    </source>
</evidence>
<name>A0ABX7BDV2_9PROT</name>
<dbReference type="PANTHER" id="PTHR34129:SF1">
    <property type="entry name" value="DUF952 DOMAIN-CONTAINING PROTEIN"/>
    <property type="match status" value="1"/>
</dbReference>
<reference evidence="2" key="1">
    <citation type="submission" date="2021-02" db="EMBL/GenBank/DDBJ databases">
        <title>Skermanella TT6 skin isolate.</title>
        <authorList>
            <person name="Lee K."/>
            <person name="Ganzorig M."/>
        </authorList>
    </citation>
    <scope>NUCLEOTIDE SEQUENCE</scope>
    <source>
        <strain evidence="2">TT6</strain>
    </source>
</reference>
<dbReference type="Pfam" id="PF06108">
    <property type="entry name" value="DUF952"/>
    <property type="match status" value="1"/>
</dbReference>
<feature type="region of interest" description="Disordered" evidence="1">
    <location>
        <begin position="1"/>
        <end position="21"/>
    </location>
</feature>
<organism evidence="2 3">
    <name type="scientific">Skermanella cutis</name>
    <dbReference type="NCBI Taxonomy" id="2775420"/>
    <lineage>
        <taxon>Bacteria</taxon>
        <taxon>Pseudomonadati</taxon>
        <taxon>Pseudomonadota</taxon>
        <taxon>Alphaproteobacteria</taxon>
        <taxon>Rhodospirillales</taxon>
        <taxon>Azospirillaceae</taxon>
        <taxon>Skermanella</taxon>
    </lineage>
</organism>
<dbReference type="EMBL" id="CP067420">
    <property type="protein sequence ID" value="QQP92561.1"/>
    <property type="molecule type" value="Genomic_DNA"/>
</dbReference>
<keyword evidence="3" id="KW-1185">Reference proteome</keyword>
<evidence type="ECO:0000256" key="1">
    <source>
        <dbReference type="SAM" id="MobiDB-lite"/>
    </source>
</evidence>
<dbReference type="InterPro" id="IPR009297">
    <property type="entry name" value="DUF952"/>
</dbReference>
<dbReference type="PANTHER" id="PTHR34129">
    <property type="entry name" value="BLR1139 PROTEIN"/>
    <property type="match status" value="1"/>
</dbReference>
<dbReference type="Gene3D" id="3.20.170.20">
    <property type="entry name" value="Protein of unknown function DUF952"/>
    <property type="match status" value="1"/>
</dbReference>
<proteinExistence type="predicted"/>
<evidence type="ECO:0000313" key="3">
    <source>
        <dbReference type="Proteomes" id="UP000595197"/>
    </source>
</evidence>
<dbReference type="SUPFAM" id="SSF56399">
    <property type="entry name" value="ADP-ribosylation"/>
    <property type="match status" value="1"/>
</dbReference>
<gene>
    <name evidence="2" type="ORF">IGS68_21475</name>
</gene>
<dbReference type="Proteomes" id="UP000595197">
    <property type="component" value="Chromosome"/>
</dbReference>
<accession>A0ABX7BDV2</accession>
<feature type="region of interest" description="Disordered" evidence="1">
    <location>
        <begin position="96"/>
        <end position="117"/>
    </location>
</feature>
<protein>
    <submittedName>
        <fullName evidence="2">DUF952 domain-containing protein</fullName>
    </submittedName>
</protein>
<sequence length="117" mass="12390">MCRAEEWSAAERAGSYPGSSQDAADGFIHFSTAAQIVESAAKHRKGQAGLVLLTVRADRLGPALKWEPSRGGQLFPHLYGALPVGAVVAVDPLPLGPDGRHRFPQTVADDTRSNDGN</sequence>